<sequence>MNNCVLLHKIHQKYLKWKWRKRAMIYRQAVLDRYTSMAGNNKISSGAIVLNTKLGYGSYIGQNSFIKNSTIGNYSCIAGNVSTVVGNHPSSKFVSIHPAFYSTRQQAGFTYVRQTLFQENNYLDIDKKIGVFIGSDVWIGEGVKILEGIKIGDGAIIATGAVVTRNVPPYAIFGGVPAKLLKYRFSPEEINYLLKLQWWTKDEKWIKQNAKYFIDCKILMEKIKE</sequence>
<dbReference type="PANTHER" id="PTHR43300:SF11">
    <property type="entry name" value="ACETYLTRANSFERASE RV3034C-RELATED"/>
    <property type="match status" value="1"/>
</dbReference>
<dbReference type="RefSeq" id="WP_218143275.1">
    <property type="nucleotide sequence ID" value="NZ_FOOY01000033.1"/>
</dbReference>
<dbReference type="Pfam" id="PF00132">
    <property type="entry name" value="Hexapep"/>
    <property type="match status" value="1"/>
</dbReference>
<dbReference type="InterPro" id="IPR050179">
    <property type="entry name" value="Trans_hexapeptide_repeat"/>
</dbReference>
<dbReference type="InterPro" id="IPR018357">
    <property type="entry name" value="Hexapep_transf_CS"/>
</dbReference>
<reference evidence="4" key="1">
    <citation type="submission" date="2016-10" db="EMBL/GenBank/DDBJ databases">
        <authorList>
            <person name="Varghese N."/>
            <person name="Submissions S."/>
        </authorList>
    </citation>
    <scope>NUCLEOTIDE SEQUENCE [LARGE SCALE GENOMIC DNA]</scope>
    <source>
        <strain evidence="4">ATCC 700379</strain>
    </source>
</reference>
<dbReference type="STRING" id="269670.SAMN02982927_03320"/>
<dbReference type="InterPro" id="IPR001451">
    <property type="entry name" value="Hexapep"/>
</dbReference>
<dbReference type="SUPFAM" id="SSF51161">
    <property type="entry name" value="Trimeric LpxA-like enzymes"/>
    <property type="match status" value="1"/>
</dbReference>
<dbReference type="EMBL" id="FOOY01000033">
    <property type="protein sequence ID" value="SFG94419.1"/>
    <property type="molecule type" value="Genomic_DNA"/>
</dbReference>
<evidence type="ECO:0000313" key="4">
    <source>
        <dbReference type="Proteomes" id="UP000198752"/>
    </source>
</evidence>
<evidence type="ECO:0000256" key="1">
    <source>
        <dbReference type="ARBA" id="ARBA00022679"/>
    </source>
</evidence>
<keyword evidence="2" id="KW-0677">Repeat</keyword>
<evidence type="ECO:0000256" key="2">
    <source>
        <dbReference type="ARBA" id="ARBA00022737"/>
    </source>
</evidence>
<dbReference type="Gene3D" id="2.160.10.10">
    <property type="entry name" value="Hexapeptide repeat proteins"/>
    <property type="match status" value="1"/>
</dbReference>
<proteinExistence type="predicted"/>
<keyword evidence="1 3" id="KW-0808">Transferase</keyword>
<accession>A0A1I2W165</accession>
<evidence type="ECO:0000313" key="3">
    <source>
        <dbReference type="EMBL" id="SFG94419.1"/>
    </source>
</evidence>
<name>A0A1I2W165_9BACL</name>
<protein>
    <submittedName>
        <fullName evidence="3">Acetyltransferase (Isoleucine patch superfamily)</fullName>
    </submittedName>
</protein>
<dbReference type="PANTHER" id="PTHR43300">
    <property type="entry name" value="ACETYLTRANSFERASE"/>
    <property type="match status" value="1"/>
</dbReference>
<dbReference type="CDD" id="cd03349">
    <property type="entry name" value="LbH_XAT"/>
    <property type="match status" value="1"/>
</dbReference>
<dbReference type="PROSITE" id="PS00101">
    <property type="entry name" value="HEXAPEP_TRANSFERASES"/>
    <property type="match status" value="1"/>
</dbReference>
<gene>
    <name evidence="3" type="ORF">SAMN02982927_03320</name>
</gene>
<dbReference type="AlphaFoldDB" id="A0A1I2W165"/>
<dbReference type="InterPro" id="IPR011004">
    <property type="entry name" value="Trimer_LpxA-like_sf"/>
</dbReference>
<keyword evidence="4" id="KW-1185">Reference proteome</keyword>
<dbReference type="GO" id="GO:0016740">
    <property type="term" value="F:transferase activity"/>
    <property type="evidence" value="ECO:0007669"/>
    <property type="project" value="UniProtKB-KW"/>
</dbReference>
<organism evidence="3 4">
    <name type="scientific">Sporolactobacillus nakayamae</name>
    <dbReference type="NCBI Taxonomy" id="269670"/>
    <lineage>
        <taxon>Bacteria</taxon>
        <taxon>Bacillati</taxon>
        <taxon>Bacillota</taxon>
        <taxon>Bacilli</taxon>
        <taxon>Bacillales</taxon>
        <taxon>Sporolactobacillaceae</taxon>
        <taxon>Sporolactobacillus</taxon>
    </lineage>
</organism>
<dbReference type="Proteomes" id="UP000198752">
    <property type="component" value="Unassembled WGS sequence"/>
</dbReference>